<keyword evidence="11" id="KW-0520">NAD</keyword>
<evidence type="ECO:0000256" key="11">
    <source>
        <dbReference type="ARBA" id="ARBA00023027"/>
    </source>
</evidence>
<keyword evidence="7" id="KW-0378">Hydrolase</keyword>
<dbReference type="SUPFAM" id="SSF53901">
    <property type="entry name" value="Thiolase-like"/>
    <property type="match status" value="1"/>
</dbReference>
<dbReference type="AlphaFoldDB" id="A0A7R9L2C6"/>
<evidence type="ECO:0000256" key="10">
    <source>
        <dbReference type="ARBA" id="ARBA00023002"/>
    </source>
</evidence>
<evidence type="ECO:0000256" key="3">
    <source>
        <dbReference type="ARBA" id="ARBA00022450"/>
    </source>
</evidence>
<keyword evidence="8" id="KW-0276">Fatty acid metabolism</keyword>
<feature type="non-terminal residue" evidence="17">
    <location>
        <position position="571"/>
    </location>
</feature>
<keyword evidence="12" id="KW-0443">Lipid metabolism</keyword>
<dbReference type="Gene3D" id="3.30.70.3290">
    <property type="match status" value="1"/>
</dbReference>
<dbReference type="GO" id="GO:0016787">
    <property type="term" value="F:hydrolase activity"/>
    <property type="evidence" value="ECO:0007669"/>
    <property type="project" value="UniProtKB-KW"/>
</dbReference>
<evidence type="ECO:0000313" key="17">
    <source>
        <dbReference type="EMBL" id="CAD7633836.1"/>
    </source>
</evidence>
<dbReference type="SMART" id="SM00825">
    <property type="entry name" value="PKS_KS"/>
    <property type="match status" value="1"/>
</dbReference>
<keyword evidence="9" id="KW-0521">NADP</keyword>
<dbReference type="Gene3D" id="3.40.47.10">
    <property type="match status" value="1"/>
</dbReference>
<dbReference type="InterPro" id="IPR014030">
    <property type="entry name" value="Ketoacyl_synth_N"/>
</dbReference>
<keyword evidence="4" id="KW-0444">Lipid biosynthesis</keyword>
<evidence type="ECO:0000256" key="4">
    <source>
        <dbReference type="ARBA" id="ARBA00022516"/>
    </source>
</evidence>
<evidence type="ECO:0000256" key="6">
    <source>
        <dbReference type="ARBA" id="ARBA00022679"/>
    </source>
</evidence>
<dbReference type="Gene3D" id="3.40.366.10">
    <property type="entry name" value="Malonyl-Coenzyme A Acyl Carrier Protein, domain 2"/>
    <property type="match status" value="1"/>
</dbReference>
<dbReference type="Pfam" id="PF16197">
    <property type="entry name" value="KAsynt_C_assoc"/>
    <property type="match status" value="1"/>
</dbReference>
<dbReference type="Proteomes" id="UP000759131">
    <property type="component" value="Unassembled WGS sequence"/>
</dbReference>
<dbReference type="InterPro" id="IPR001227">
    <property type="entry name" value="Ac_transferase_dom_sf"/>
</dbReference>
<keyword evidence="10" id="KW-0560">Oxidoreductase</keyword>
<dbReference type="EC" id="2.3.1.85" evidence="1"/>
<dbReference type="InterPro" id="IPR018201">
    <property type="entry name" value="Ketoacyl_synth_AS"/>
</dbReference>
<reference evidence="17" key="1">
    <citation type="submission" date="2020-11" db="EMBL/GenBank/DDBJ databases">
        <authorList>
            <person name="Tran Van P."/>
        </authorList>
    </citation>
    <scope>NUCLEOTIDE SEQUENCE</scope>
</reference>
<evidence type="ECO:0000256" key="5">
    <source>
        <dbReference type="ARBA" id="ARBA00022553"/>
    </source>
</evidence>
<keyword evidence="6" id="KW-0808">Transferase</keyword>
<organism evidence="17">
    <name type="scientific">Medioppia subpectinata</name>
    <dbReference type="NCBI Taxonomy" id="1979941"/>
    <lineage>
        <taxon>Eukaryota</taxon>
        <taxon>Metazoa</taxon>
        <taxon>Ecdysozoa</taxon>
        <taxon>Arthropoda</taxon>
        <taxon>Chelicerata</taxon>
        <taxon>Arachnida</taxon>
        <taxon>Acari</taxon>
        <taxon>Acariformes</taxon>
        <taxon>Sarcoptiformes</taxon>
        <taxon>Oribatida</taxon>
        <taxon>Brachypylina</taxon>
        <taxon>Oppioidea</taxon>
        <taxon>Oppiidae</taxon>
        <taxon>Medioppia</taxon>
    </lineage>
</organism>
<dbReference type="EMBL" id="CAJPIZ010013479">
    <property type="protein sequence ID" value="CAG2114266.1"/>
    <property type="molecule type" value="Genomic_DNA"/>
</dbReference>
<evidence type="ECO:0000256" key="15">
    <source>
        <dbReference type="ARBA" id="ARBA00044883"/>
    </source>
</evidence>
<keyword evidence="5" id="KW-0597">Phosphoprotein</keyword>
<evidence type="ECO:0000256" key="9">
    <source>
        <dbReference type="ARBA" id="ARBA00022857"/>
    </source>
</evidence>
<sequence length="571" mass="62060">MITEDERRWPLGLYGLPTRSGKIKDLSKFDAQFFGVHGKQANLMDPQARLLLELTYEAMVDAGVNPQTMRGTRTGVYVGASVSEVEEGLAMDISKVSGYALTGCSRSMFANRVSYTFDLQGPSYSMDTACSSSALAINQALLGLRTGQCDAAIVGGVSICLRPVSALQFHKLNMLAVDGKCKFLDESANGYVRAETCSVIFLQKKSEAKRIYATILHAKTNTDGYKDEGITFPSSHSQSSLMYQTLKEAKVDPNEIKYIEAHGTGTGVGDPSETGAIAEVFCKGNRKEPLLIGGVKSCLGHSEPASGLNSVAKVLVAFENKVIPANLHFNKPNPNIPALINGQIKPIVENTPFVDSIVPVNSFGFGGVNVHILLKPHLQEPTKDNQNIIETIPRVIPICGRTEESVNNIFDFLEQNPKKLTRDLLALLYDMSQTTDSSGMNYRGFLLAKKSDEENALSFTREVTRVQEKRPLWFVFSGMGSQWTAMAKGMMSLDVFNKSIQKSAQTLKPLGVDLLHLLLSDDESALETTVAPFVAIAAVQIALVDFLKEMEIVPDGIVGHSVGELGCAYGD</sequence>
<evidence type="ECO:0000256" key="1">
    <source>
        <dbReference type="ARBA" id="ARBA00012873"/>
    </source>
</evidence>
<dbReference type="Pfam" id="PF00698">
    <property type="entry name" value="Acyl_transf_1"/>
    <property type="match status" value="1"/>
</dbReference>
<dbReference type="CDD" id="cd00833">
    <property type="entry name" value="PKS"/>
    <property type="match status" value="1"/>
</dbReference>
<keyword evidence="3" id="KW-0596">Phosphopantetheine</keyword>
<dbReference type="InterPro" id="IPR014043">
    <property type="entry name" value="Acyl_transferase_dom"/>
</dbReference>
<dbReference type="InterPro" id="IPR014031">
    <property type="entry name" value="Ketoacyl_synth_C"/>
</dbReference>
<dbReference type="GO" id="GO:0004315">
    <property type="term" value="F:3-oxoacyl-[acyl-carrier-protein] synthase activity"/>
    <property type="evidence" value="ECO:0007669"/>
    <property type="project" value="InterPro"/>
</dbReference>
<keyword evidence="13" id="KW-0275">Fatty acid biosynthesis</keyword>
<dbReference type="Pfam" id="PF02801">
    <property type="entry name" value="Ketoacyl-synt_C"/>
    <property type="match status" value="1"/>
</dbReference>
<evidence type="ECO:0000256" key="14">
    <source>
        <dbReference type="ARBA" id="ARBA00023268"/>
    </source>
</evidence>
<dbReference type="InterPro" id="IPR050091">
    <property type="entry name" value="PKS_NRPS_Biosynth_Enz"/>
</dbReference>
<evidence type="ECO:0000259" key="16">
    <source>
        <dbReference type="PROSITE" id="PS52004"/>
    </source>
</evidence>
<evidence type="ECO:0000313" key="18">
    <source>
        <dbReference type="Proteomes" id="UP000759131"/>
    </source>
</evidence>
<dbReference type="InterPro" id="IPR016039">
    <property type="entry name" value="Thiolase-like"/>
</dbReference>
<feature type="domain" description="Ketosynthase family 3 (KS3)" evidence="16">
    <location>
        <begin position="1"/>
        <end position="376"/>
    </location>
</feature>
<gene>
    <name evidence="17" type="ORF">OSB1V03_LOCUS14232</name>
</gene>
<dbReference type="InterPro" id="IPR032821">
    <property type="entry name" value="PKS_assoc"/>
</dbReference>
<evidence type="ECO:0000256" key="7">
    <source>
        <dbReference type="ARBA" id="ARBA00022801"/>
    </source>
</evidence>
<dbReference type="GO" id="GO:0004312">
    <property type="term" value="F:fatty acid synthase activity"/>
    <property type="evidence" value="ECO:0007669"/>
    <property type="project" value="UniProtKB-EC"/>
</dbReference>
<accession>A0A7R9L2C6</accession>
<name>A0A7R9L2C6_9ACAR</name>
<dbReference type="GO" id="GO:0006633">
    <property type="term" value="P:fatty acid biosynthetic process"/>
    <property type="evidence" value="ECO:0007669"/>
    <property type="project" value="UniProtKB-KW"/>
</dbReference>
<comment type="catalytic activity">
    <reaction evidence="15">
        <text>acetyl-CoA + n malonyl-CoA + 2n NADPH + 2n H(+) = a long-chain fatty acid + (n+1) CoA + n CO2 + 2n NADP(+).</text>
        <dbReference type="EC" id="2.3.1.85"/>
    </reaction>
</comment>
<dbReference type="PROSITE" id="PS52004">
    <property type="entry name" value="KS3_2"/>
    <property type="match status" value="1"/>
</dbReference>
<dbReference type="SUPFAM" id="SSF52151">
    <property type="entry name" value="FabD/lysophospholipase-like"/>
    <property type="match status" value="1"/>
</dbReference>
<dbReference type="InterPro" id="IPR020841">
    <property type="entry name" value="PKS_Beta-ketoAc_synthase_dom"/>
</dbReference>
<dbReference type="Pfam" id="PF00109">
    <property type="entry name" value="ketoacyl-synt"/>
    <property type="match status" value="1"/>
</dbReference>
<dbReference type="PANTHER" id="PTHR43775">
    <property type="entry name" value="FATTY ACID SYNTHASE"/>
    <property type="match status" value="1"/>
</dbReference>
<keyword evidence="14" id="KW-0511">Multifunctional enzyme</keyword>
<evidence type="ECO:0000256" key="12">
    <source>
        <dbReference type="ARBA" id="ARBA00023098"/>
    </source>
</evidence>
<dbReference type="InterPro" id="IPR016035">
    <property type="entry name" value="Acyl_Trfase/lysoPLipase"/>
</dbReference>
<keyword evidence="18" id="KW-1185">Reference proteome</keyword>
<protein>
    <recommendedName>
        <fullName evidence="2">Fatty acid synthase</fullName>
        <ecNumber evidence="1">2.3.1.85</ecNumber>
    </recommendedName>
</protein>
<proteinExistence type="predicted"/>
<dbReference type="PROSITE" id="PS00606">
    <property type="entry name" value="KS3_1"/>
    <property type="match status" value="1"/>
</dbReference>
<dbReference type="PANTHER" id="PTHR43775:SF7">
    <property type="entry name" value="FATTY ACID SYNTHASE"/>
    <property type="match status" value="1"/>
</dbReference>
<evidence type="ECO:0000256" key="2">
    <source>
        <dbReference type="ARBA" id="ARBA00018769"/>
    </source>
</evidence>
<dbReference type="GO" id="GO:0016491">
    <property type="term" value="F:oxidoreductase activity"/>
    <property type="evidence" value="ECO:0007669"/>
    <property type="project" value="UniProtKB-KW"/>
</dbReference>
<evidence type="ECO:0000256" key="8">
    <source>
        <dbReference type="ARBA" id="ARBA00022832"/>
    </source>
</evidence>
<dbReference type="OrthoDB" id="6505209at2759"/>
<dbReference type="EMBL" id="OC868054">
    <property type="protein sequence ID" value="CAD7633836.1"/>
    <property type="molecule type" value="Genomic_DNA"/>
</dbReference>
<evidence type="ECO:0000256" key="13">
    <source>
        <dbReference type="ARBA" id="ARBA00023160"/>
    </source>
</evidence>